<dbReference type="EMBL" id="MN740503">
    <property type="protein sequence ID" value="QHU30039.1"/>
    <property type="molecule type" value="Genomic_DNA"/>
</dbReference>
<evidence type="ECO:0000256" key="2">
    <source>
        <dbReference type="SAM" id="MobiDB-lite"/>
    </source>
</evidence>
<sequence>MPASFSEIGSYFKDNLMGTTENVVKTIGDTAEVGTKVAHTTVSGSLKAADQVVGATATATGRIGVASADAAATVGESGTKLAGTAALAIAGTADTIYNTASRMTTMAAAKGNAIAAKSIAVNEAKTNAVKDPQNVEKMQEVADKEQSLELTKNKYNIEQTSLREKAKHETNIINEQINALKMNVKKSGALTDIQNSALIKASKAKREVMNAEKTAEIIEKEAMNELKCRTVLETAAEKPSADEHNILNNTVSQNRFCTNKKHCSSTGKVLSWYNVFGSNNTTCANIKQKYKTFEAMSKDDVGGRKTARKKIKRKKSTRRPKKSTRRPKKNTRKPKKNTRKPKKSMRKTKKSMRRTKKNTRKPKKNTRKSKRYSM</sequence>
<keyword evidence="1" id="KW-0175">Coiled coil</keyword>
<name>A0A6C0LGH4_9ZZZZ</name>
<dbReference type="AlphaFoldDB" id="A0A6C0LGH4"/>
<evidence type="ECO:0000256" key="1">
    <source>
        <dbReference type="SAM" id="Coils"/>
    </source>
</evidence>
<accession>A0A6C0LGH4</accession>
<protein>
    <submittedName>
        <fullName evidence="3">Uncharacterized protein</fullName>
    </submittedName>
</protein>
<feature type="compositionally biased region" description="Basic residues" evidence="2">
    <location>
        <begin position="305"/>
        <end position="374"/>
    </location>
</feature>
<feature type="region of interest" description="Disordered" evidence="2">
    <location>
        <begin position="299"/>
        <end position="374"/>
    </location>
</feature>
<reference evidence="3" key="1">
    <citation type="journal article" date="2020" name="Nature">
        <title>Giant virus diversity and host interactions through global metagenomics.</title>
        <authorList>
            <person name="Schulz F."/>
            <person name="Roux S."/>
            <person name="Paez-Espino D."/>
            <person name="Jungbluth S."/>
            <person name="Walsh D.A."/>
            <person name="Denef V.J."/>
            <person name="McMahon K.D."/>
            <person name="Konstantinidis K.T."/>
            <person name="Eloe-Fadrosh E.A."/>
            <person name="Kyrpides N.C."/>
            <person name="Woyke T."/>
        </authorList>
    </citation>
    <scope>NUCLEOTIDE SEQUENCE</scope>
    <source>
        <strain evidence="3">GVMAG-M-3300027833-11</strain>
    </source>
</reference>
<organism evidence="3">
    <name type="scientific">viral metagenome</name>
    <dbReference type="NCBI Taxonomy" id="1070528"/>
    <lineage>
        <taxon>unclassified sequences</taxon>
        <taxon>metagenomes</taxon>
        <taxon>organismal metagenomes</taxon>
    </lineage>
</organism>
<feature type="coiled-coil region" evidence="1">
    <location>
        <begin position="163"/>
        <end position="221"/>
    </location>
</feature>
<proteinExistence type="predicted"/>
<evidence type="ECO:0000313" key="3">
    <source>
        <dbReference type="EMBL" id="QHU30039.1"/>
    </source>
</evidence>